<evidence type="ECO:0000313" key="8">
    <source>
        <dbReference type="EMBL" id="CAJ0861950.1"/>
    </source>
</evidence>
<feature type="transmembrane region" description="Helical" evidence="5">
    <location>
        <begin position="109"/>
        <end position="131"/>
    </location>
</feature>
<comment type="caution">
    <text evidence="7">The sequence shown here is derived from an EMBL/GenBank/DDBJ whole genome shotgun (WGS) entry which is preliminary data.</text>
</comment>
<feature type="transmembrane region" description="Helical" evidence="5">
    <location>
        <begin position="324"/>
        <end position="342"/>
    </location>
</feature>
<reference evidence="7 10" key="1">
    <citation type="submission" date="2023-07" db="EMBL/GenBank/DDBJ databases">
        <authorList>
            <person name="Peeters C."/>
        </authorList>
    </citation>
    <scope>NUCLEOTIDE SEQUENCE</scope>
    <source>
        <strain evidence="8 10">R-77569</strain>
        <strain evidence="7">R-77591</strain>
    </source>
</reference>
<feature type="transmembrane region" description="Helical" evidence="5">
    <location>
        <begin position="252"/>
        <end position="273"/>
    </location>
</feature>
<sequence>MQTSTSPAFSPRDVLAGVIVFFVALPLCLGIANASGVDPLAGLISGMIGGLVVALLSGSQLSVSGPAAGLVVIVVDGIAKLGGFSTFLVAVGLAGALQFLFGTLRAGRFAAYVPSSVIKGMLAAIGLLLIIKQVPLAFGLVEGPAAAGPGMLSTPVGAVSATATLVTLLSAAVLIGWDTPALRRFTLVRALPSPLVVVALGIGVTVLLDAIAPGMAPSGEQRVNLPELASFGAFLDAMASPALGALGNPDVWRVAVALAIVASLETLLCLEAVEQLDPKKRWASPDRELKAQGIGNLVAGALGGLPITSVIVRSSANVHAGAQSRWSAVVHGVLLLASVFVLTAIVNRIPLACLATILIFTGYKLAKPSLFASVARQGFDRFAPFIATIIGVLLTDLLVGILIGIALSVALAIRANLRRTIVMARHHDHFLLSFRKDVSFMGKVPLKRYLAQVPNGATLIVDAARADYIDADVRELVERFIEEAPARGIVIERHHFDPAIPPRTPVFRFPRLPFVRPAAR</sequence>
<keyword evidence="3 5" id="KW-1133">Transmembrane helix</keyword>
<comment type="subcellular location">
    <subcellularLocation>
        <location evidence="1">Membrane</location>
        <topology evidence="1">Multi-pass membrane protein</topology>
    </subcellularLocation>
</comment>
<feature type="transmembrane region" description="Helical" evidence="5">
    <location>
        <begin position="386"/>
        <end position="413"/>
    </location>
</feature>
<organism evidence="7 9">
    <name type="scientific">Ralstonia mannitolilytica</name>
    <dbReference type="NCBI Taxonomy" id="105219"/>
    <lineage>
        <taxon>Bacteria</taxon>
        <taxon>Pseudomonadati</taxon>
        <taxon>Pseudomonadota</taxon>
        <taxon>Betaproteobacteria</taxon>
        <taxon>Burkholderiales</taxon>
        <taxon>Burkholderiaceae</taxon>
        <taxon>Ralstonia</taxon>
    </lineage>
</organism>
<keyword evidence="4 5" id="KW-0472">Membrane</keyword>
<accession>A0AAD2ANR5</accession>
<evidence type="ECO:0000256" key="3">
    <source>
        <dbReference type="ARBA" id="ARBA00022989"/>
    </source>
</evidence>
<dbReference type="PANTHER" id="PTHR11814">
    <property type="entry name" value="SULFATE TRANSPORTER"/>
    <property type="match status" value="1"/>
</dbReference>
<keyword evidence="10" id="KW-1185">Reference proteome</keyword>
<dbReference type="GO" id="GO:0055085">
    <property type="term" value="P:transmembrane transport"/>
    <property type="evidence" value="ECO:0007669"/>
    <property type="project" value="InterPro"/>
</dbReference>
<feature type="transmembrane region" description="Helical" evidence="5">
    <location>
        <begin position="152"/>
        <end position="175"/>
    </location>
</feature>
<evidence type="ECO:0000256" key="4">
    <source>
        <dbReference type="ARBA" id="ARBA00023136"/>
    </source>
</evidence>
<protein>
    <submittedName>
        <fullName evidence="7">C4-dicarboxylic acid transporter DauA</fullName>
    </submittedName>
</protein>
<name>A0AAD2ANR5_9RALS</name>
<feature type="transmembrane region" description="Helical" evidence="5">
    <location>
        <begin position="294"/>
        <end position="312"/>
    </location>
</feature>
<evidence type="ECO:0000313" key="9">
    <source>
        <dbReference type="Proteomes" id="UP001190002"/>
    </source>
</evidence>
<dbReference type="Proteomes" id="UP001190452">
    <property type="component" value="Unassembled WGS sequence"/>
</dbReference>
<evidence type="ECO:0000259" key="6">
    <source>
        <dbReference type="Pfam" id="PF00916"/>
    </source>
</evidence>
<dbReference type="Proteomes" id="UP001190002">
    <property type="component" value="Unassembled WGS sequence"/>
</dbReference>
<keyword evidence="2 5" id="KW-0812">Transmembrane</keyword>
<dbReference type="InterPro" id="IPR001902">
    <property type="entry name" value="SLC26A/SulP_fam"/>
</dbReference>
<evidence type="ECO:0000313" key="10">
    <source>
        <dbReference type="Proteomes" id="UP001190452"/>
    </source>
</evidence>
<feature type="transmembrane region" description="Helical" evidence="5">
    <location>
        <begin position="349"/>
        <end position="366"/>
    </location>
</feature>
<feature type="domain" description="SLC26A/SulP transporter" evidence="6">
    <location>
        <begin position="13"/>
        <end position="375"/>
    </location>
</feature>
<gene>
    <name evidence="7" type="primary">dauA</name>
    <name evidence="8" type="ORF">R77569_01480</name>
    <name evidence="7" type="ORF">R77591_01037</name>
</gene>
<dbReference type="AlphaFoldDB" id="A0AAD2ANR5"/>
<dbReference type="RefSeq" id="WP_104564998.1">
    <property type="nucleotide sequence ID" value="NZ_CATVXE010000003.1"/>
</dbReference>
<feature type="transmembrane region" description="Helical" evidence="5">
    <location>
        <begin position="195"/>
        <end position="216"/>
    </location>
</feature>
<feature type="transmembrane region" description="Helical" evidence="5">
    <location>
        <begin position="70"/>
        <end position="97"/>
    </location>
</feature>
<evidence type="ECO:0000256" key="1">
    <source>
        <dbReference type="ARBA" id="ARBA00004141"/>
    </source>
</evidence>
<evidence type="ECO:0000256" key="5">
    <source>
        <dbReference type="SAM" id="Phobius"/>
    </source>
</evidence>
<dbReference type="InterPro" id="IPR011547">
    <property type="entry name" value="SLC26A/SulP_dom"/>
</dbReference>
<dbReference type="EMBL" id="CATVXE010000003">
    <property type="protein sequence ID" value="CAJ0680828.1"/>
    <property type="molecule type" value="Genomic_DNA"/>
</dbReference>
<dbReference type="GO" id="GO:0016020">
    <property type="term" value="C:membrane"/>
    <property type="evidence" value="ECO:0007669"/>
    <property type="project" value="UniProtKB-SubCell"/>
</dbReference>
<evidence type="ECO:0000313" key="7">
    <source>
        <dbReference type="EMBL" id="CAJ0680828.1"/>
    </source>
</evidence>
<dbReference type="EMBL" id="CAUDKV010000005">
    <property type="protein sequence ID" value="CAJ0861950.1"/>
    <property type="molecule type" value="Genomic_DNA"/>
</dbReference>
<evidence type="ECO:0000256" key="2">
    <source>
        <dbReference type="ARBA" id="ARBA00022692"/>
    </source>
</evidence>
<proteinExistence type="predicted"/>
<dbReference type="Pfam" id="PF00916">
    <property type="entry name" value="Sulfate_transp"/>
    <property type="match status" value="1"/>
</dbReference>